<gene>
    <name evidence="2" type="ORF">MRS75_14980</name>
</gene>
<proteinExistence type="predicted"/>
<keyword evidence="3" id="KW-1185">Reference proteome</keyword>
<sequence>MSPTIQRIEAVDRPPSSPGAGRTIARFSVEIEGIRVHGLMLREYPDGTRRTVSGNIGGHHAVTFRPEIGEKITAAASKALATGGQLAETRRTTI</sequence>
<evidence type="ECO:0000313" key="3">
    <source>
        <dbReference type="Proteomes" id="UP001161580"/>
    </source>
</evidence>
<organism evidence="2 3">
    <name type="scientific">Ferirhizobium litorale</name>
    <dbReference type="NCBI Taxonomy" id="2927786"/>
    <lineage>
        <taxon>Bacteria</taxon>
        <taxon>Pseudomonadati</taxon>
        <taxon>Pseudomonadota</taxon>
        <taxon>Alphaproteobacteria</taxon>
        <taxon>Hyphomicrobiales</taxon>
        <taxon>Rhizobiaceae</taxon>
        <taxon>Ferirhizobium</taxon>
    </lineage>
</organism>
<dbReference type="EMBL" id="JALDYZ010000008">
    <property type="protein sequence ID" value="MDI7923385.1"/>
    <property type="molecule type" value="Genomic_DNA"/>
</dbReference>
<protein>
    <submittedName>
        <fullName evidence="2">Uncharacterized protein</fullName>
    </submittedName>
</protein>
<dbReference type="AlphaFoldDB" id="A0AAE3QG69"/>
<feature type="region of interest" description="Disordered" evidence="1">
    <location>
        <begin position="1"/>
        <end position="24"/>
    </location>
</feature>
<evidence type="ECO:0000256" key="1">
    <source>
        <dbReference type="SAM" id="MobiDB-lite"/>
    </source>
</evidence>
<reference evidence="2" key="1">
    <citation type="submission" date="2022-03" db="EMBL/GenBank/DDBJ databases">
        <title>Fererhizobium litorale gen. nov., sp. nov., isolated from sandy sediments of the Sea of Japan seashore.</title>
        <authorList>
            <person name="Romanenko L."/>
            <person name="Kurilenko V."/>
            <person name="Otstavnykh N."/>
            <person name="Svetashev V."/>
            <person name="Tekutyeva L."/>
            <person name="Isaeva M."/>
            <person name="Mikhailov V."/>
        </authorList>
    </citation>
    <scope>NUCLEOTIDE SEQUENCE</scope>
    <source>
        <strain evidence="2">KMM 9576</strain>
    </source>
</reference>
<evidence type="ECO:0000313" key="2">
    <source>
        <dbReference type="EMBL" id="MDI7923385.1"/>
    </source>
</evidence>
<name>A0AAE3QG69_9HYPH</name>
<comment type="caution">
    <text evidence="2">The sequence shown here is derived from an EMBL/GenBank/DDBJ whole genome shotgun (WGS) entry which is preliminary data.</text>
</comment>
<accession>A0AAE3QG69</accession>
<dbReference type="Proteomes" id="UP001161580">
    <property type="component" value="Unassembled WGS sequence"/>
</dbReference>
<dbReference type="RefSeq" id="WP_311794444.1">
    <property type="nucleotide sequence ID" value="NZ_JALDYZ010000008.1"/>
</dbReference>